<proteinExistence type="predicted"/>
<evidence type="ECO:0000313" key="1">
    <source>
        <dbReference type="EMBL" id="KJU87093.1"/>
    </source>
</evidence>
<reference evidence="1 2" key="1">
    <citation type="submission" date="2015-02" db="EMBL/GenBank/DDBJ databases">
        <title>Single-cell genomics of uncultivated deep-branching MTB reveals a conserved set of magnetosome genes.</title>
        <authorList>
            <person name="Kolinko S."/>
            <person name="Richter M."/>
            <person name="Glockner F.O."/>
            <person name="Brachmann A."/>
            <person name="Schuler D."/>
        </authorList>
    </citation>
    <scope>NUCLEOTIDE SEQUENCE [LARGE SCALE GENOMIC DNA]</scope>
    <source>
        <strain evidence="1">TM-1</strain>
    </source>
</reference>
<gene>
    <name evidence="1" type="ORF">MBAV_000713</name>
</gene>
<evidence type="ECO:0000313" key="2">
    <source>
        <dbReference type="Proteomes" id="UP000033423"/>
    </source>
</evidence>
<keyword evidence="2" id="KW-1185">Reference proteome</keyword>
<name>A0A0F3H2C1_9BACT</name>
<organism evidence="1 2">
    <name type="scientific">Candidatus Magnetobacterium bavaricum</name>
    <dbReference type="NCBI Taxonomy" id="29290"/>
    <lineage>
        <taxon>Bacteria</taxon>
        <taxon>Pseudomonadati</taxon>
        <taxon>Nitrospirota</taxon>
        <taxon>Thermodesulfovibrionia</taxon>
        <taxon>Thermodesulfovibrionales</taxon>
        <taxon>Candidatus Magnetobacteriaceae</taxon>
        <taxon>Candidatus Magnetobacterium</taxon>
    </lineage>
</organism>
<dbReference type="EMBL" id="LACI01000326">
    <property type="protein sequence ID" value="KJU87093.1"/>
    <property type="molecule type" value="Genomic_DNA"/>
</dbReference>
<accession>A0A0F3H2C1</accession>
<comment type="caution">
    <text evidence="1">The sequence shown here is derived from an EMBL/GenBank/DDBJ whole genome shotgun (WGS) entry which is preliminary data.</text>
</comment>
<dbReference type="Proteomes" id="UP000033423">
    <property type="component" value="Unassembled WGS sequence"/>
</dbReference>
<dbReference type="AlphaFoldDB" id="A0A0F3H2C1"/>
<feature type="non-terminal residue" evidence="1">
    <location>
        <position position="52"/>
    </location>
</feature>
<sequence length="52" mass="6101">MEDFIDLYNKYPIRFKTSFSLSRLGVTNTQERYNNTKIPPIISPAGNGWYWG</sequence>
<protein>
    <submittedName>
        <fullName evidence="1">Uncharacterized protein</fullName>
    </submittedName>
</protein>